<keyword evidence="1 3" id="KW-0853">WD repeat</keyword>
<feature type="region of interest" description="Disordered" evidence="4">
    <location>
        <begin position="19"/>
        <end position="48"/>
    </location>
</feature>
<dbReference type="AlphaFoldDB" id="A0A0L0DDH0"/>
<protein>
    <submittedName>
        <fullName evidence="5">Uncharacterized protein</fullName>
    </submittedName>
</protein>
<dbReference type="SUPFAM" id="SSF101447">
    <property type="entry name" value="Formin homology 2 domain (FH2 domain)"/>
    <property type="match status" value="1"/>
</dbReference>
<dbReference type="RefSeq" id="XP_013756911.1">
    <property type="nucleotide sequence ID" value="XM_013901457.1"/>
</dbReference>
<reference evidence="5 6" key="1">
    <citation type="submission" date="2010-05" db="EMBL/GenBank/DDBJ databases">
        <title>The Genome Sequence of Thecamonas trahens ATCC 50062.</title>
        <authorList>
            <consortium name="The Broad Institute Genome Sequencing Platform"/>
            <person name="Russ C."/>
            <person name="Cuomo C."/>
            <person name="Shea T."/>
            <person name="Young S.K."/>
            <person name="Zeng Q."/>
            <person name="Koehrsen M."/>
            <person name="Haas B."/>
            <person name="Borodovsky M."/>
            <person name="Guigo R."/>
            <person name="Alvarado L."/>
            <person name="Berlin A."/>
            <person name="Bochicchio J."/>
            <person name="Borenstein D."/>
            <person name="Chapman S."/>
            <person name="Chen Z."/>
            <person name="Freedman E."/>
            <person name="Gellesch M."/>
            <person name="Goldberg J."/>
            <person name="Griggs A."/>
            <person name="Gujja S."/>
            <person name="Heilman E."/>
            <person name="Heiman D."/>
            <person name="Hepburn T."/>
            <person name="Howarth C."/>
            <person name="Jen D."/>
            <person name="Larson L."/>
            <person name="Mehta T."/>
            <person name="Park D."/>
            <person name="Pearson M."/>
            <person name="Roberts A."/>
            <person name="Saif S."/>
            <person name="Shenoy N."/>
            <person name="Sisk P."/>
            <person name="Stolte C."/>
            <person name="Sykes S."/>
            <person name="Thomson T."/>
            <person name="Walk T."/>
            <person name="White J."/>
            <person name="Yandava C."/>
            <person name="Burger G."/>
            <person name="Gray M.W."/>
            <person name="Holland P.W.H."/>
            <person name="King N."/>
            <person name="Lang F.B.F."/>
            <person name="Roger A.J."/>
            <person name="Ruiz-Trillo I."/>
            <person name="Lander E."/>
            <person name="Nusbaum C."/>
        </authorList>
    </citation>
    <scope>NUCLEOTIDE SEQUENCE [LARGE SCALE GENOMIC DNA]</scope>
    <source>
        <strain evidence="5 6">ATCC 50062</strain>
    </source>
</reference>
<feature type="compositionally biased region" description="Pro residues" evidence="4">
    <location>
        <begin position="408"/>
        <end position="420"/>
    </location>
</feature>
<dbReference type="SUPFAM" id="SSF50978">
    <property type="entry name" value="WD40 repeat-like"/>
    <property type="match status" value="1"/>
</dbReference>
<feature type="compositionally biased region" description="Low complexity" evidence="4">
    <location>
        <begin position="364"/>
        <end position="389"/>
    </location>
</feature>
<sequence>MGADLPFLRFVDTSPDEGPAYVVPQIDGPARSHSRRTHESSADKLARRRKAKAVKARAWLRTKQRAFPEKLVSEAYAAVAPPSRAPPPGFPRHLAAYADEETQTRLARLISARALLERKAWPELTALQIMVTPSTLHGVAMGTDVFGELQVVVSLGADQRGFLADYEVIEPAVIDFTSSGAVEFLVDARAATRDDIYIAVYEIQHPDDETMYPVCGPTSFPLPAVSALARASANHIVPLSWWHADVPFHDDLVRKPATISLAITVTPLPFNSRAAARATKLDARIASITATLERKAASASASAAAASPESAAGSQTGSVASDVTDVAIPVVESSAPTASIDVIPPSVSNSVASADADETESDDALLASSSDSESEASSAASRATSATSRDVTDAGDSSVQSSSVLSLAPPPPPPPPPPPRSALAGLRGLDHPLDIAFDLHWSSLSSHAITALHATRDGLVAGDGDGAIFWWQVRSHIIQSTSSSEPTQKKHSFDLVHSYPAIGAEATAVVLSSVAVSPTDVLIVAYDNSQMRVWQACSEPPQHECLQLISLASPVTALASDPHSLVSGARDGSVHLWSTGKVRLIVTLSGATGAAVTAVAVAGTRAVTSAIDGQLSVWSVARSGASLLHKIQAHKRSLTSFALPMGSTLISKPLDTLATASADGMVKVWDMPRRLVSHNYFALKRGPVLAVVFDGSHMLSVGAPPQVVNPSSAPGAPAPPPPAELKLWSLDRVRHLAAWPLPALPARFTTSDKMVVFGLEPHDVVHPPENDDDEPVTTFESRLLVVLTSQR</sequence>
<dbReference type="PROSITE" id="PS50082">
    <property type="entry name" value="WD_REPEATS_2"/>
    <property type="match status" value="1"/>
</dbReference>
<dbReference type="PANTHER" id="PTHR22847">
    <property type="entry name" value="WD40 REPEAT PROTEIN"/>
    <property type="match status" value="1"/>
</dbReference>
<gene>
    <name evidence="5" type="ORF">AMSG_06856</name>
</gene>
<dbReference type="Pfam" id="PF00400">
    <property type="entry name" value="WD40"/>
    <property type="match status" value="2"/>
</dbReference>
<dbReference type="Gene3D" id="2.130.10.10">
    <property type="entry name" value="YVTN repeat-like/Quinoprotein amine dehydrogenase"/>
    <property type="match status" value="1"/>
</dbReference>
<evidence type="ECO:0000313" key="5">
    <source>
        <dbReference type="EMBL" id="KNC50369.1"/>
    </source>
</evidence>
<dbReference type="InterPro" id="IPR001680">
    <property type="entry name" value="WD40_rpt"/>
</dbReference>
<dbReference type="GO" id="GO:1990234">
    <property type="term" value="C:transferase complex"/>
    <property type="evidence" value="ECO:0007669"/>
    <property type="project" value="UniProtKB-ARBA"/>
</dbReference>
<dbReference type="Proteomes" id="UP000054408">
    <property type="component" value="Unassembled WGS sequence"/>
</dbReference>
<dbReference type="STRING" id="461836.A0A0L0DDH0"/>
<evidence type="ECO:0000256" key="4">
    <source>
        <dbReference type="SAM" id="MobiDB-lite"/>
    </source>
</evidence>
<evidence type="ECO:0000256" key="1">
    <source>
        <dbReference type="ARBA" id="ARBA00022574"/>
    </source>
</evidence>
<dbReference type="EMBL" id="GL349461">
    <property type="protein sequence ID" value="KNC50369.1"/>
    <property type="molecule type" value="Genomic_DNA"/>
</dbReference>
<dbReference type="PROSITE" id="PS00678">
    <property type="entry name" value="WD_REPEATS_1"/>
    <property type="match status" value="1"/>
</dbReference>
<evidence type="ECO:0000256" key="2">
    <source>
        <dbReference type="ARBA" id="ARBA00022737"/>
    </source>
</evidence>
<feature type="repeat" description="WD" evidence="3">
    <location>
        <begin position="657"/>
        <end position="671"/>
    </location>
</feature>
<proteinExistence type="predicted"/>
<dbReference type="InterPro" id="IPR019775">
    <property type="entry name" value="WD40_repeat_CS"/>
</dbReference>
<organism evidence="5 6">
    <name type="scientific">Thecamonas trahens ATCC 50062</name>
    <dbReference type="NCBI Taxonomy" id="461836"/>
    <lineage>
        <taxon>Eukaryota</taxon>
        <taxon>Apusozoa</taxon>
        <taxon>Apusomonadida</taxon>
        <taxon>Apusomonadidae</taxon>
        <taxon>Thecamonas</taxon>
    </lineage>
</organism>
<dbReference type="GeneID" id="25565927"/>
<keyword evidence="2" id="KW-0677">Repeat</keyword>
<dbReference type="InterPro" id="IPR036322">
    <property type="entry name" value="WD40_repeat_dom_sf"/>
</dbReference>
<dbReference type="PANTHER" id="PTHR22847:SF637">
    <property type="entry name" value="WD REPEAT DOMAIN 5B"/>
    <property type="match status" value="1"/>
</dbReference>
<evidence type="ECO:0000313" key="6">
    <source>
        <dbReference type="Proteomes" id="UP000054408"/>
    </source>
</evidence>
<keyword evidence="6" id="KW-1185">Reference proteome</keyword>
<dbReference type="SMART" id="SM00320">
    <property type="entry name" value="WD40"/>
    <property type="match status" value="5"/>
</dbReference>
<accession>A0A0L0DDH0</accession>
<name>A0A0L0DDH0_THETB</name>
<dbReference type="InterPro" id="IPR015943">
    <property type="entry name" value="WD40/YVTN_repeat-like_dom_sf"/>
</dbReference>
<feature type="compositionally biased region" description="Low complexity" evidence="4">
    <location>
        <begin position="397"/>
        <end position="407"/>
    </location>
</feature>
<feature type="region of interest" description="Disordered" evidence="4">
    <location>
        <begin position="340"/>
        <end position="425"/>
    </location>
</feature>
<evidence type="ECO:0000256" key="3">
    <source>
        <dbReference type="PROSITE-ProRule" id="PRU00221"/>
    </source>
</evidence>